<keyword evidence="1" id="KW-1133">Transmembrane helix</keyword>
<reference evidence="3" key="1">
    <citation type="submission" date="2013-09" db="EMBL/GenBank/DDBJ databases">
        <title>Corchorus olitorius genome sequencing.</title>
        <authorList>
            <person name="Alam M."/>
            <person name="Haque M.S."/>
            <person name="Islam M.S."/>
            <person name="Emdad E.M."/>
            <person name="Islam M.M."/>
            <person name="Ahmed B."/>
            <person name="Halim A."/>
            <person name="Hossen Q.M.M."/>
            <person name="Hossain M.Z."/>
            <person name="Ahmed R."/>
            <person name="Khan M.M."/>
            <person name="Islam R."/>
            <person name="Rashid M.M."/>
            <person name="Khan S.A."/>
            <person name="Rahman M.S."/>
            <person name="Alam M."/>
            <person name="Yahiya A.S."/>
            <person name="Khan M.S."/>
            <person name="Azam M.S."/>
            <person name="Haque T."/>
            <person name="Lashkar M.Z.H."/>
            <person name="Akhand A.I."/>
            <person name="Morshed G."/>
            <person name="Roy S."/>
            <person name="Uddin K.S."/>
            <person name="Rabeya T."/>
            <person name="Hossain A.S."/>
            <person name="Chowdhury A."/>
            <person name="Snigdha A.R."/>
            <person name="Mortoza M.S."/>
            <person name="Matin S.A."/>
            <person name="Hoque S.M.E."/>
            <person name="Islam M.K."/>
            <person name="Roy D.K."/>
            <person name="Haider R."/>
            <person name="Moosa M.M."/>
            <person name="Elias S.M."/>
            <person name="Hasan A.M."/>
            <person name="Jahan S."/>
            <person name="Shafiuddin M."/>
            <person name="Mahmood N."/>
            <person name="Shommy N.S."/>
        </authorList>
    </citation>
    <scope>NUCLEOTIDE SEQUENCE [LARGE SCALE GENOMIC DNA]</scope>
    <source>
        <strain evidence="3">cv. O-4</strain>
    </source>
</reference>
<sequence length="47" mass="4775">MKPGFRVSPPFSVIPFLVDINALLSFVLLLFGLGGGVPVGGVGACTN</sequence>
<keyword evidence="1" id="KW-0812">Transmembrane</keyword>
<organism evidence="2 3">
    <name type="scientific">Corchorus olitorius</name>
    <dbReference type="NCBI Taxonomy" id="93759"/>
    <lineage>
        <taxon>Eukaryota</taxon>
        <taxon>Viridiplantae</taxon>
        <taxon>Streptophyta</taxon>
        <taxon>Embryophyta</taxon>
        <taxon>Tracheophyta</taxon>
        <taxon>Spermatophyta</taxon>
        <taxon>Magnoliopsida</taxon>
        <taxon>eudicotyledons</taxon>
        <taxon>Gunneridae</taxon>
        <taxon>Pentapetalae</taxon>
        <taxon>rosids</taxon>
        <taxon>malvids</taxon>
        <taxon>Malvales</taxon>
        <taxon>Malvaceae</taxon>
        <taxon>Grewioideae</taxon>
        <taxon>Apeibeae</taxon>
        <taxon>Corchorus</taxon>
    </lineage>
</organism>
<feature type="transmembrane region" description="Helical" evidence="1">
    <location>
        <begin position="12"/>
        <end position="33"/>
    </location>
</feature>
<gene>
    <name evidence="2" type="ORF">COLO4_28197</name>
</gene>
<comment type="caution">
    <text evidence="2">The sequence shown here is derived from an EMBL/GenBank/DDBJ whole genome shotgun (WGS) entry which is preliminary data.</text>
</comment>
<dbReference type="Proteomes" id="UP000187203">
    <property type="component" value="Unassembled WGS sequence"/>
</dbReference>
<evidence type="ECO:0000313" key="3">
    <source>
        <dbReference type="Proteomes" id="UP000187203"/>
    </source>
</evidence>
<keyword evidence="1" id="KW-0472">Membrane</keyword>
<dbReference type="EMBL" id="AWUE01019776">
    <property type="protein sequence ID" value="OMO71527.1"/>
    <property type="molecule type" value="Genomic_DNA"/>
</dbReference>
<evidence type="ECO:0000256" key="1">
    <source>
        <dbReference type="SAM" id="Phobius"/>
    </source>
</evidence>
<accession>A0A1R3HM66</accession>
<keyword evidence="3" id="KW-1185">Reference proteome</keyword>
<protein>
    <submittedName>
        <fullName evidence="2">Uncharacterized protein</fullName>
    </submittedName>
</protein>
<evidence type="ECO:0000313" key="2">
    <source>
        <dbReference type="EMBL" id="OMO71527.1"/>
    </source>
</evidence>
<dbReference type="AlphaFoldDB" id="A0A1R3HM66"/>
<proteinExistence type="predicted"/>
<name>A0A1R3HM66_9ROSI</name>